<evidence type="ECO:0000313" key="3">
    <source>
        <dbReference type="Proteomes" id="UP000253083"/>
    </source>
</evidence>
<reference evidence="2 3" key="1">
    <citation type="submission" date="2018-06" db="EMBL/GenBank/DDBJ databases">
        <title>Genomic Encyclopedia of Type Strains, Phase IV (KMG-IV): sequencing the most valuable type-strain genomes for metagenomic binning, comparative biology and taxonomic classification.</title>
        <authorList>
            <person name="Goeker M."/>
        </authorList>
    </citation>
    <scope>NUCLEOTIDE SEQUENCE [LARGE SCALE GENOMIC DNA]</scope>
    <source>
        <strain evidence="2 3">DSM 24032</strain>
    </source>
</reference>
<dbReference type="Pfam" id="PF10095">
    <property type="entry name" value="DUF2333"/>
    <property type="match status" value="1"/>
</dbReference>
<keyword evidence="1" id="KW-1133">Transmembrane helix</keyword>
<dbReference type="OrthoDB" id="5821246at2"/>
<evidence type="ECO:0000256" key="1">
    <source>
        <dbReference type="SAM" id="Phobius"/>
    </source>
</evidence>
<protein>
    <recommendedName>
        <fullName evidence="4">DUF2333 family protein</fullName>
    </recommendedName>
</protein>
<dbReference type="Proteomes" id="UP000253083">
    <property type="component" value="Unassembled WGS sequence"/>
</dbReference>
<proteinExistence type="predicted"/>
<name>A0A395JL35_9GAMM</name>
<keyword evidence="1" id="KW-0812">Transmembrane</keyword>
<accession>A0A395JL35</accession>
<dbReference type="InterPro" id="IPR016936">
    <property type="entry name" value="UCP029693"/>
</dbReference>
<keyword evidence="1" id="KW-0472">Membrane</keyword>
<dbReference type="AlphaFoldDB" id="A0A395JL35"/>
<dbReference type="RefSeq" id="WP_113954752.1">
    <property type="nucleotide sequence ID" value="NZ_QNRT01000003.1"/>
</dbReference>
<evidence type="ECO:0008006" key="4">
    <source>
        <dbReference type="Google" id="ProtNLM"/>
    </source>
</evidence>
<keyword evidence="3" id="KW-1185">Reference proteome</keyword>
<sequence>MAILKNPFVIGIVSILVFLLLLGWYLDDEPDFIQLSRATAVEQQPVIGAATTSMLIKTAETLLNKRGGYMTNDKLPPTTLMDNVPNWEFGVLQQIRDLVKAMRNDYSRSQTQSLADPDLEVAEPKFNVDSDAWMFPSAEGEYQKGIDALEKYLVRLNDASQQNAQFYARADNLGEWLGLVEKRLGSLSQRLSQARPQVRINTDLAGDANAQQSTAAASEILSEASWFEIDDSFYEARGTAWALIHYLRAAEVDFGPVLRDKNAIPTLRQVIRELESTQQEVDSPMILNGSGMGMFANHSLVMSSYIGRANSAIADLRRLLADG</sequence>
<gene>
    <name evidence="2" type="ORF">DFR28_103177</name>
</gene>
<feature type="transmembrane region" description="Helical" evidence="1">
    <location>
        <begin position="7"/>
        <end position="26"/>
    </location>
</feature>
<comment type="caution">
    <text evidence="2">The sequence shown here is derived from an EMBL/GenBank/DDBJ whole genome shotgun (WGS) entry which is preliminary data.</text>
</comment>
<dbReference type="EMBL" id="QNRT01000003">
    <property type="protein sequence ID" value="RBP49752.1"/>
    <property type="molecule type" value="Genomic_DNA"/>
</dbReference>
<evidence type="ECO:0000313" key="2">
    <source>
        <dbReference type="EMBL" id="RBP49752.1"/>
    </source>
</evidence>
<dbReference type="PIRSF" id="PIRSF029693">
    <property type="entry name" value="UCP029693"/>
    <property type="match status" value="1"/>
</dbReference>
<dbReference type="InParanoid" id="A0A395JL35"/>
<organism evidence="2 3">
    <name type="scientific">Arenicella xantha</name>
    <dbReference type="NCBI Taxonomy" id="644221"/>
    <lineage>
        <taxon>Bacteria</taxon>
        <taxon>Pseudomonadati</taxon>
        <taxon>Pseudomonadota</taxon>
        <taxon>Gammaproteobacteria</taxon>
        <taxon>Arenicellales</taxon>
        <taxon>Arenicellaceae</taxon>
        <taxon>Arenicella</taxon>
    </lineage>
</organism>